<organism evidence="3 4">
    <name type="scientific">Actinomycetospora endophytica</name>
    <dbReference type="NCBI Taxonomy" id="2291215"/>
    <lineage>
        <taxon>Bacteria</taxon>
        <taxon>Bacillati</taxon>
        <taxon>Actinomycetota</taxon>
        <taxon>Actinomycetes</taxon>
        <taxon>Pseudonocardiales</taxon>
        <taxon>Pseudonocardiaceae</taxon>
        <taxon>Actinomycetospora</taxon>
    </lineage>
</organism>
<evidence type="ECO:0000259" key="2">
    <source>
        <dbReference type="Pfam" id="PF06863"/>
    </source>
</evidence>
<comment type="caution">
    <text evidence="3">The sequence shown here is derived from an EMBL/GenBank/DDBJ whole genome shotgun (WGS) entry which is preliminary data.</text>
</comment>
<feature type="domain" description="DUF1254" evidence="2">
    <location>
        <begin position="38"/>
        <end position="136"/>
    </location>
</feature>
<dbReference type="Gene3D" id="2.60.40.1610">
    <property type="entry name" value="Domain of unknown function DUF1254"/>
    <property type="match status" value="1"/>
</dbReference>
<dbReference type="SUPFAM" id="SSF160935">
    <property type="entry name" value="VPA0735-like"/>
    <property type="match status" value="1"/>
</dbReference>
<dbReference type="EMBL" id="JAJNDB010000002">
    <property type="protein sequence ID" value="MCD2194749.1"/>
    <property type="molecule type" value="Genomic_DNA"/>
</dbReference>
<accession>A0ABS8P9I5</accession>
<gene>
    <name evidence="3" type="ORF">LQ327_15355</name>
</gene>
<evidence type="ECO:0000313" key="3">
    <source>
        <dbReference type="EMBL" id="MCD2194749.1"/>
    </source>
</evidence>
<dbReference type="PANTHER" id="PTHR36509:SF2">
    <property type="entry name" value="BLL3101 PROTEIN"/>
    <property type="match status" value="1"/>
</dbReference>
<dbReference type="InterPro" id="IPR010621">
    <property type="entry name" value="DUF1214"/>
</dbReference>
<keyword evidence="4" id="KW-1185">Reference proteome</keyword>
<dbReference type="InterPro" id="IPR037050">
    <property type="entry name" value="DUF1254_sf"/>
</dbReference>
<name>A0ABS8P9I5_9PSEU</name>
<dbReference type="Gene3D" id="2.60.120.600">
    <property type="entry name" value="Domain of unknown function DUF1214, C-terminal domain"/>
    <property type="match status" value="1"/>
</dbReference>
<dbReference type="InterPro" id="IPR010679">
    <property type="entry name" value="DUF1254"/>
</dbReference>
<evidence type="ECO:0000259" key="1">
    <source>
        <dbReference type="Pfam" id="PF06742"/>
    </source>
</evidence>
<dbReference type="PANTHER" id="PTHR36509">
    <property type="entry name" value="BLL3101 PROTEIN"/>
    <property type="match status" value="1"/>
</dbReference>
<sequence length="332" mass="35384">VLGPGSWVLGPGSWVLGPGSWVLGPGSWVLGPGSWVLGPGSWVLTMPPVPGDRYVTFQWFDLYTYNFAYVGVLSTGRGGGRFLFAGPGWDGEVPDDVDGVFRSETEFVGCLGRTGLDGPDDLPNVVVLQQQYGLSPLHELAGTPAPPAAPAVDWPAWDEERAADRDFVDYLNFLLRFCAPVPAERDVLARFARAGIAPGVSFDPTALTDEQVAAIDAGVTGGHRRLEESIDATHSSIGLFGSRATLGENYLRRATAAAMGIYGNDVEEAIYLGWHADEDGKPLSGNETYVVPFPADGLPPVRLFWSITMYALPGRLLVANPIATRSATAPPA</sequence>
<protein>
    <submittedName>
        <fullName evidence="3">DUF1254 domain-containing protein</fullName>
    </submittedName>
</protein>
<dbReference type="Pfam" id="PF06863">
    <property type="entry name" value="DUF1254"/>
    <property type="match status" value="1"/>
</dbReference>
<feature type="non-terminal residue" evidence="3">
    <location>
        <position position="1"/>
    </location>
</feature>
<dbReference type="Pfam" id="PF06742">
    <property type="entry name" value="DUF1214"/>
    <property type="match status" value="1"/>
</dbReference>
<feature type="domain" description="DUF1214" evidence="1">
    <location>
        <begin position="268"/>
        <end position="326"/>
    </location>
</feature>
<dbReference type="Proteomes" id="UP001199469">
    <property type="component" value="Unassembled WGS sequence"/>
</dbReference>
<dbReference type="InterPro" id="IPR037049">
    <property type="entry name" value="DUF1214_C_sf"/>
</dbReference>
<evidence type="ECO:0000313" key="4">
    <source>
        <dbReference type="Proteomes" id="UP001199469"/>
    </source>
</evidence>
<reference evidence="3 4" key="1">
    <citation type="submission" date="2021-11" db="EMBL/GenBank/DDBJ databases">
        <title>Draft genome sequence of Actinomycetospora sp. SF1 isolated from the rhizosphere soil.</title>
        <authorList>
            <person name="Duangmal K."/>
            <person name="Chantavorakit T."/>
        </authorList>
    </citation>
    <scope>NUCLEOTIDE SEQUENCE [LARGE SCALE GENOMIC DNA]</scope>
    <source>
        <strain evidence="3 4">TBRC 5722</strain>
    </source>
</reference>
<proteinExistence type="predicted"/>